<evidence type="ECO:0000313" key="2">
    <source>
        <dbReference type="Proteomes" id="UP000002601"/>
    </source>
</evidence>
<dbReference type="KEGG" id="dsa:Desal_0556"/>
<dbReference type="STRING" id="526222.Desal_0556"/>
<name>C6BXR5_MARSD</name>
<protein>
    <recommendedName>
        <fullName evidence="3">Methyltransferase domain-containing protein</fullName>
    </recommendedName>
</protein>
<keyword evidence="2" id="KW-1185">Reference proteome</keyword>
<dbReference type="HOGENOM" id="CLU_1358595_0_0_7"/>
<reference evidence="1 2" key="1">
    <citation type="submission" date="2009-06" db="EMBL/GenBank/DDBJ databases">
        <title>Complete sequence of Desulfovibrio salexigens DSM 2638.</title>
        <authorList>
            <consortium name="US DOE Joint Genome Institute"/>
            <person name="Lucas S."/>
            <person name="Copeland A."/>
            <person name="Lapidus A."/>
            <person name="Glavina del Rio T."/>
            <person name="Tice H."/>
            <person name="Bruce D."/>
            <person name="Goodwin L."/>
            <person name="Pitluck S."/>
            <person name="Munk A.C."/>
            <person name="Brettin T."/>
            <person name="Detter J.C."/>
            <person name="Han C."/>
            <person name="Tapia R."/>
            <person name="Larimer F."/>
            <person name="Land M."/>
            <person name="Hauser L."/>
            <person name="Kyrpides N."/>
            <person name="Anderson I."/>
            <person name="Wall J.D."/>
            <person name="Arkin A.P."/>
            <person name="Dehal P."/>
            <person name="Chivian D."/>
            <person name="Giles B."/>
            <person name="Hazen T.C."/>
        </authorList>
    </citation>
    <scope>NUCLEOTIDE SEQUENCE [LARGE SCALE GENOMIC DNA]</scope>
    <source>
        <strain evidence="2">ATCC 14822 / DSM 2638 / NCIMB 8403 / VKM B-1763</strain>
    </source>
</reference>
<sequence>MTNSNKNPEKIWADMINEFGNDHGPLTPKLAQAFTHDPFGLMEQCSWFKFAGKMVGKKERVLVYDHLEGMGGWTVACETGPVVAVLDSSDPLDEIRAAWPDEKIIFEKHDEILRSAANEFEGLIRFDAGGEMTEAQWERFIADSANMLRDGGVLIAGGKSEKEFTFIKKVAGKYFNHVFTFGKGQQHPLITPANATIILAC</sequence>
<evidence type="ECO:0008006" key="3">
    <source>
        <dbReference type="Google" id="ProtNLM"/>
    </source>
</evidence>
<proteinExistence type="predicted"/>
<dbReference type="OrthoDB" id="5454752at2"/>
<gene>
    <name evidence="1" type="ordered locus">Desal_0556</name>
</gene>
<dbReference type="eggNOG" id="ENOG5032C2S">
    <property type="taxonomic scope" value="Bacteria"/>
</dbReference>
<organism evidence="1 2">
    <name type="scientific">Maridesulfovibrio salexigens (strain ATCC 14822 / DSM 2638 / NCIMB 8403 / VKM B-1763)</name>
    <name type="common">Desulfovibrio salexigens</name>
    <dbReference type="NCBI Taxonomy" id="526222"/>
    <lineage>
        <taxon>Bacteria</taxon>
        <taxon>Pseudomonadati</taxon>
        <taxon>Thermodesulfobacteriota</taxon>
        <taxon>Desulfovibrionia</taxon>
        <taxon>Desulfovibrionales</taxon>
        <taxon>Desulfovibrionaceae</taxon>
        <taxon>Maridesulfovibrio</taxon>
    </lineage>
</organism>
<accession>C6BXR5</accession>
<dbReference type="AlphaFoldDB" id="C6BXR5"/>
<dbReference type="EMBL" id="CP001649">
    <property type="protein sequence ID" value="ACS78623.1"/>
    <property type="molecule type" value="Genomic_DNA"/>
</dbReference>
<evidence type="ECO:0000313" key="1">
    <source>
        <dbReference type="EMBL" id="ACS78623.1"/>
    </source>
</evidence>
<dbReference type="Proteomes" id="UP000002601">
    <property type="component" value="Chromosome"/>
</dbReference>